<proteinExistence type="predicted"/>
<name>A0AAW3DD46_9GAMM</name>
<organism evidence="2 3">
    <name type="scientific">Francisella philomiragia</name>
    <dbReference type="NCBI Taxonomy" id="28110"/>
    <lineage>
        <taxon>Bacteria</taxon>
        <taxon>Pseudomonadati</taxon>
        <taxon>Pseudomonadota</taxon>
        <taxon>Gammaproteobacteria</taxon>
        <taxon>Thiotrichales</taxon>
        <taxon>Francisellaceae</taxon>
        <taxon>Francisella</taxon>
    </lineage>
</organism>
<comment type="caution">
    <text evidence="2">The sequence shown here is derived from an EMBL/GenBank/DDBJ whole genome shotgun (WGS) entry which is preliminary data.</text>
</comment>
<feature type="transmembrane region" description="Helical" evidence="1">
    <location>
        <begin position="147"/>
        <end position="166"/>
    </location>
</feature>
<accession>A0AAW3DD46</accession>
<keyword evidence="1" id="KW-1133">Transmembrane helix</keyword>
<evidence type="ECO:0000313" key="2">
    <source>
        <dbReference type="EMBL" id="KFJ43713.1"/>
    </source>
</evidence>
<dbReference type="Gene3D" id="1.20.1290.10">
    <property type="entry name" value="AhpD-like"/>
    <property type="match status" value="1"/>
</dbReference>
<evidence type="ECO:0000313" key="3">
    <source>
        <dbReference type="Proteomes" id="UP000029117"/>
    </source>
</evidence>
<evidence type="ECO:0008006" key="4">
    <source>
        <dbReference type="Google" id="ProtNLM"/>
    </source>
</evidence>
<dbReference type="Proteomes" id="UP000029117">
    <property type="component" value="Unassembled WGS sequence"/>
</dbReference>
<dbReference type="EMBL" id="JOUE01000003">
    <property type="protein sequence ID" value="KFJ43713.1"/>
    <property type="molecule type" value="Genomic_DNA"/>
</dbReference>
<reference evidence="2 3" key="1">
    <citation type="submission" date="2014-04" db="EMBL/GenBank/DDBJ databases">
        <authorList>
            <person name="Bishop-Lilly K.A."/>
            <person name="Broomall S.M."/>
            <person name="Chain P.S."/>
            <person name="Chertkov O."/>
            <person name="Coyne S.R."/>
            <person name="Daligault H.E."/>
            <person name="Davenport K.W."/>
            <person name="Erkkila T."/>
            <person name="Frey K.G."/>
            <person name="Gibbons H.S."/>
            <person name="Gu W."/>
            <person name="Jaissle J."/>
            <person name="Johnson S.L."/>
            <person name="Koroleva G.I."/>
            <person name="Ladner J.T."/>
            <person name="Lo C.-C."/>
            <person name="Minogue T.D."/>
            <person name="Munk C."/>
            <person name="Palacios G.F."/>
            <person name="Redden C.L."/>
            <person name="Rosenzweig C.N."/>
            <person name="Scholz M.B."/>
            <person name="Teshima H."/>
            <person name="Xu Y."/>
        </authorList>
    </citation>
    <scope>NUCLEOTIDE SEQUENCE [LARGE SCALE GENOMIC DNA]</scope>
    <source>
        <strain evidence="2 3">FAJ</strain>
    </source>
</reference>
<keyword evidence="1" id="KW-0812">Transmembrane</keyword>
<dbReference type="AlphaFoldDB" id="A0AAW3DD46"/>
<sequence>MDIKFPTIDTLPKNVQEKLKTLPNINLYKKMATGYPQGFIQMIDLIAVIYSDQRKIPDRLREIGILRIARNTKSEYENYQHYYLSKASGVTDKDVEIIKSSFTVTDLSTEENLICKVADELCSNFKVSDETLNQLYTNFDYQTSTEIIVLLSLYIFIACFISGARVEIEDNSPLKTHNTPL</sequence>
<dbReference type="SUPFAM" id="SSF69118">
    <property type="entry name" value="AhpD-like"/>
    <property type="match status" value="1"/>
</dbReference>
<dbReference type="InterPro" id="IPR029032">
    <property type="entry name" value="AhpD-like"/>
</dbReference>
<keyword evidence="1" id="KW-0472">Membrane</keyword>
<dbReference type="RefSeq" id="WP_004288039.1">
    <property type="nucleotide sequence ID" value="NZ_JACTRT010000007.1"/>
</dbReference>
<dbReference type="PANTHER" id="PTHR34846">
    <property type="entry name" value="4-CARBOXYMUCONOLACTONE DECARBOXYLASE FAMILY PROTEIN (AFU_ORTHOLOGUE AFUA_6G11590)"/>
    <property type="match status" value="1"/>
</dbReference>
<dbReference type="PANTHER" id="PTHR34846:SF5">
    <property type="entry name" value="CARBOXYMUCONOLACTONE DECARBOXYLASE-LIKE DOMAIN-CONTAINING PROTEIN"/>
    <property type="match status" value="1"/>
</dbReference>
<evidence type="ECO:0000256" key="1">
    <source>
        <dbReference type="SAM" id="Phobius"/>
    </source>
</evidence>
<gene>
    <name evidence="2" type="ORF">DR78_1555</name>
</gene>
<protein>
    <recommendedName>
        <fullName evidence="4">Carboxymuconolactone decarboxylase family protein</fullName>
    </recommendedName>
</protein>